<dbReference type="SMART" id="SM00729">
    <property type="entry name" value="Elp3"/>
    <property type="match status" value="1"/>
</dbReference>
<dbReference type="EC" id="2.8.4.3" evidence="9"/>
<dbReference type="EMBL" id="LBUT01000022">
    <property type="protein sequence ID" value="KKQ68542.1"/>
    <property type="molecule type" value="Genomic_DNA"/>
</dbReference>
<keyword evidence="3" id="KW-0004">4Fe-4S</keyword>
<evidence type="ECO:0000256" key="6">
    <source>
        <dbReference type="ARBA" id="ARBA00022723"/>
    </source>
</evidence>
<dbReference type="InterPro" id="IPR020612">
    <property type="entry name" value="Methylthiotransferase_CS"/>
</dbReference>
<evidence type="ECO:0000313" key="16">
    <source>
        <dbReference type="Proteomes" id="UP000034406"/>
    </source>
</evidence>
<dbReference type="Gene3D" id="3.30.750.210">
    <property type="match status" value="1"/>
</dbReference>
<accession>A0A0G0JP46</accession>
<comment type="function">
    <text evidence="2">Catalyzes the methylthiolation of N6-(dimethylallyl)adenosine (i(6)A), leading to the formation of 2-methylthio-N6-(dimethylallyl)adenosine (ms(2)i(6)A) at position 37 in tRNAs that read codons beginning with uridine.</text>
</comment>
<dbReference type="InterPro" id="IPR038135">
    <property type="entry name" value="Methylthiotransferase_N_sf"/>
</dbReference>
<dbReference type="CDD" id="cd01335">
    <property type="entry name" value="Radical_SAM"/>
    <property type="match status" value="1"/>
</dbReference>
<dbReference type="Pfam" id="PF00919">
    <property type="entry name" value="UPF0004"/>
    <property type="match status" value="1"/>
</dbReference>
<dbReference type="InterPro" id="IPR006638">
    <property type="entry name" value="Elp3/MiaA/NifB-like_rSAM"/>
</dbReference>
<dbReference type="FunFam" id="3.80.30.20:FF:000001">
    <property type="entry name" value="tRNA-2-methylthio-N(6)-dimethylallyladenosine synthase 2"/>
    <property type="match status" value="1"/>
</dbReference>
<evidence type="ECO:0000256" key="12">
    <source>
        <dbReference type="ARBA" id="ARBA00081141"/>
    </source>
</evidence>
<keyword evidence="4 15" id="KW-0808">Transferase</keyword>
<evidence type="ECO:0000256" key="5">
    <source>
        <dbReference type="ARBA" id="ARBA00022691"/>
    </source>
</evidence>
<evidence type="ECO:0000256" key="10">
    <source>
        <dbReference type="ARBA" id="ARBA00068570"/>
    </source>
</evidence>
<keyword evidence="8" id="KW-0411">Iron-sulfur</keyword>
<gene>
    <name evidence="15" type="ORF">US90_C0022G0005</name>
</gene>
<dbReference type="GO" id="GO:0051539">
    <property type="term" value="F:4 iron, 4 sulfur cluster binding"/>
    <property type="evidence" value="ECO:0007669"/>
    <property type="project" value="UniProtKB-KW"/>
</dbReference>
<dbReference type="GO" id="GO:0035597">
    <property type="term" value="F:tRNA-2-methylthio-N(6)-dimethylallyladenosine(37) synthase activity"/>
    <property type="evidence" value="ECO:0007669"/>
    <property type="project" value="UniProtKB-EC"/>
</dbReference>
<dbReference type="FunFam" id="3.40.50.12160:FF:000003">
    <property type="entry name" value="CDK5 regulatory subunit-associated protein 1"/>
    <property type="match status" value="1"/>
</dbReference>
<feature type="domain" description="Radical SAM core" evidence="14">
    <location>
        <begin position="121"/>
        <end position="364"/>
    </location>
</feature>
<dbReference type="NCBIfam" id="TIGR00089">
    <property type="entry name" value="MiaB/RimO family radical SAM methylthiotransferase"/>
    <property type="match status" value="1"/>
</dbReference>
<evidence type="ECO:0000256" key="7">
    <source>
        <dbReference type="ARBA" id="ARBA00023004"/>
    </source>
</evidence>
<dbReference type="InterPro" id="IPR007197">
    <property type="entry name" value="rSAM"/>
</dbReference>
<dbReference type="PROSITE" id="PS51449">
    <property type="entry name" value="MTTASE_N"/>
    <property type="match status" value="1"/>
</dbReference>
<keyword evidence="7" id="KW-0408">Iron</keyword>
<evidence type="ECO:0000256" key="2">
    <source>
        <dbReference type="ARBA" id="ARBA00003234"/>
    </source>
</evidence>
<dbReference type="AlphaFoldDB" id="A0A0G0JP46"/>
<protein>
    <recommendedName>
        <fullName evidence="10">tRNA-2-methylthio-N(6)-dimethylallyladenosine synthase</fullName>
        <ecNumber evidence="9">2.8.4.3</ecNumber>
    </recommendedName>
    <alternativeName>
        <fullName evidence="12">(Dimethylallyl)adenosine tRNA methylthiotransferase MiaB</fullName>
    </alternativeName>
    <alternativeName>
        <fullName evidence="11">tRNA-i(6)A37 methylthiotransferase</fullName>
    </alternativeName>
</protein>
<evidence type="ECO:0000259" key="14">
    <source>
        <dbReference type="PROSITE" id="PS51918"/>
    </source>
</evidence>
<evidence type="ECO:0000256" key="1">
    <source>
        <dbReference type="ARBA" id="ARBA00001966"/>
    </source>
</evidence>
<dbReference type="PANTHER" id="PTHR43020:SF2">
    <property type="entry name" value="MITOCHONDRIAL TRNA METHYLTHIOTRANSFERASE CDK5RAP1"/>
    <property type="match status" value="1"/>
</dbReference>
<dbReference type="PROSITE" id="PS51918">
    <property type="entry name" value="RADICAL_SAM"/>
    <property type="match status" value="1"/>
</dbReference>
<dbReference type="Gene3D" id="3.30.750.200">
    <property type="match status" value="1"/>
</dbReference>
<dbReference type="Proteomes" id="UP000034406">
    <property type="component" value="Unassembled WGS sequence"/>
</dbReference>
<keyword evidence="6" id="KW-0479">Metal-binding</keyword>
<reference evidence="15 16" key="1">
    <citation type="journal article" date="2015" name="Nature">
        <title>rRNA introns, odd ribosomes, and small enigmatic genomes across a large radiation of phyla.</title>
        <authorList>
            <person name="Brown C.T."/>
            <person name="Hug L.A."/>
            <person name="Thomas B.C."/>
            <person name="Sharon I."/>
            <person name="Castelle C.J."/>
            <person name="Singh A."/>
            <person name="Wilkins M.J."/>
            <person name="Williams K.H."/>
            <person name="Banfield J.F."/>
        </authorList>
    </citation>
    <scope>NUCLEOTIDE SEQUENCE [LARGE SCALE GENOMIC DNA]</scope>
</reference>
<sequence>MKKVYIKTFGCVQNTADSERIKTYYWDKGYEELEDWKKADLVVINTCIIRESAENRAYGLINKVNKFNTNQKIKIVVTGCLTGVALRDKSGKKLNELKNRFPMVDEFLSIDKVSYQIDPLRNKRGAALIIISSGCNNFCSYCIVPMARGKEISRPFDEIILDAKKVLDQGFREIVLIGQNVNSYGSDFSDKSDIFVHMGKKRFRSLFPKLLEEVAKLKVDKVSFLSSNPWDFSDELIEVIAKYPNIDRLLHLPFQAGDDEVLKNMNRGYAKQEYLDLVGKIKKNIKDVKISTDVIVGFPGEDEKAFLETVDVCKKIKFDIAYINKYSPRKGTVSAKLWGDEIPQSEKKRRWKILDDLVNKKILS</sequence>
<evidence type="ECO:0000313" key="15">
    <source>
        <dbReference type="EMBL" id="KKQ68542.1"/>
    </source>
</evidence>
<dbReference type="PATRIC" id="fig|1618490.4.peg.795"/>
<dbReference type="SFLD" id="SFLDG01082">
    <property type="entry name" value="B12-binding_domain_containing"/>
    <property type="match status" value="1"/>
</dbReference>
<name>A0A0G0JP46_9BACT</name>
<dbReference type="Gene3D" id="3.40.50.12160">
    <property type="entry name" value="Methylthiotransferase, N-terminal domain"/>
    <property type="match status" value="1"/>
</dbReference>
<evidence type="ECO:0000256" key="4">
    <source>
        <dbReference type="ARBA" id="ARBA00022679"/>
    </source>
</evidence>
<evidence type="ECO:0000256" key="8">
    <source>
        <dbReference type="ARBA" id="ARBA00023014"/>
    </source>
</evidence>
<dbReference type="Pfam" id="PF04055">
    <property type="entry name" value="Radical_SAM"/>
    <property type="match status" value="1"/>
</dbReference>
<organism evidence="15 16">
    <name type="scientific">Candidatus Shapirobacteria bacterium GW2011_GWE2_38_30</name>
    <dbReference type="NCBI Taxonomy" id="1618490"/>
    <lineage>
        <taxon>Bacteria</taxon>
        <taxon>Candidatus Shapironibacteriota</taxon>
    </lineage>
</organism>
<dbReference type="PROSITE" id="PS01278">
    <property type="entry name" value="MTTASE_RADICAL"/>
    <property type="match status" value="1"/>
</dbReference>
<dbReference type="GO" id="GO:0005829">
    <property type="term" value="C:cytosol"/>
    <property type="evidence" value="ECO:0007669"/>
    <property type="project" value="TreeGrafter"/>
</dbReference>
<dbReference type="GO" id="GO:0046872">
    <property type="term" value="F:metal ion binding"/>
    <property type="evidence" value="ECO:0007669"/>
    <property type="project" value="UniProtKB-KW"/>
</dbReference>
<evidence type="ECO:0000256" key="9">
    <source>
        <dbReference type="ARBA" id="ARBA00033765"/>
    </source>
</evidence>
<dbReference type="STRING" id="1618490.US90_C0022G0005"/>
<dbReference type="InterPro" id="IPR058240">
    <property type="entry name" value="rSAM_sf"/>
</dbReference>
<comment type="cofactor">
    <cofactor evidence="1">
        <name>[4Fe-4S] cluster</name>
        <dbReference type="ChEBI" id="CHEBI:49883"/>
    </cofactor>
</comment>
<proteinExistence type="predicted"/>
<evidence type="ECO:0000259" key="13">
    <source>
        <dbReference type="PROSITE" id="PS51449"/>
    </source>
</evidence>
<comment type="caution">
    <text evidence="15">The sequence shown here is derived from an EMBL/GenBank/DDBJ whole genome shotgun (WGS) entry which is preliminary data.</text>
</comment>
<evidence type="ECO:0000256" key="11">
    <source>
        <dbReference type="ARBA" id="ARBA00080698"/>
    </source>
</evidence>
<dbReference type="InterPro" id="IPR005839">
    <property type="entry name" value="Methylthiotransferase"/>
</dbReference>
<dbReference type="SUPFAM" id="SSF102114">
    <property type="entry name" value="Radical SAM enzymes"/>
    <property type="match status" value="1"/>
</dbReference>
<feature type="domain" description="MTTase N-terminal" evidence="13">
    <location>
        <begin position="2"/>
        <end position="125"/>
    </location>
</feature>
<dbReference type="PANTHER" id="PTHR43020">
    <property type="entry name" value="CDK5 REGULATORY SUBUNIT-ASSOCIATED PROTEIN 1"/>
    <property type="match status" value="1"/>
</dbReference>
<dbReference type="InterPro" id="IPR013848">
    <property type="entry name" value="Methylthiotransferase_N"/>
</dbReference>
<keyword evidence="5" id="KW-0949">S-adenosyl-L-methionine</keyword>
<evidence type="ECO:0000256" key="3">
    <source>
        <dbReference type="ARBA" id="ARBA00022485"/>
    </source>
</evidence>
<dbReference type="SFLD" id="SFLDS00029">
    <property type="entry name" value="Radical_SAM"/>
    <property type="match status" value="1"/>
</dbReference>